<dbReference type="PANTHER" id="PTHR11712">
    <property type="entry name" value="POLYKETIDE SYNTHASE-RELATED"/>
    <property type="match status" value="1"/>
</dbReference>
<dbReference type="InterPro" id="IPR020841">
    <property type="entry name" value="PKS_Beta-ketoAc_synthase_dom"/>
</dbReference>
<dbReference type="GO" id="GO:0004315">
    <property type="term" value="F:3-oxoacyl-[acyl-carrier-protein] synthase activity"/>
    <property type="evidence" value="ECO:0007669"/>
    <property type="project" value="InterPro"/>
</dbReference>
<reference evidence="6" key="1">
    <citation type="submission" date="2016-12" db="EMBL/GenBank/DDBJ databases">
        <authorList>
            <person name="Varghese N."/>
            <person name="Submissions S."/>
        </authorList>
    </citation>
    <scope>NUCLEOTIDE SEQUENCE [LARGE SCALE GENOMIC DNA]</scope>
    <source>
        <strain evidence="6">DSM 16779</strain>
    </source>
</reference>
<keyword evidence="2 3" id="KW-0808">Transferase</keyword>
<evidence type="ECO:0000256" key="3">
    <source>
        <dbReference type="RuleBase" id="RU003694"/>
    </source>
</evidence>
<dbReference type="Pfam" id="PF00109">
    <property type="entry name" value="ketoacyl-synt"/>
    <property type="match status" value="1"/>
</dbReference>
<dbReference type="SMART" id="SM00825">
    <property type="entry name" value="PKS_KS"/>
    <property type="match status" value="1"/>
</dbReference>
<dbReference type="GO" id="GO:0006633">
    <property type="term" value="P:fatty acid biosynthetic process"/>
    <property type="evidence" value="ECO:0007669"/>
    <property type="project" value="InterPro"/>
</dbReference>
<dbReference type="CDD" id="cd00834">
    <property type="entry name" value="KAS_I_II"/>
    <property type="match status" value="1"/>
</dbReference>
<dbReference type="Pfam" id="PF02801">
    <property type="entry name" value="Ketoacyl-synt_C"/>
    <property type="match status" value="1"/>
</dbReference>
<evidence type="ECO:0000259" key="4">
    <source>
        <dbReference type="PROSITE" id="PS52004"/>
    </source>
</evidence>
<dbReference type="PROSITE" id="PS00606">
    <property type="entry name" value="KS3_1"/>
    <property type="match status" value="1"/>
</dbReference>
<evidence type="ECO:0000256" key="1">
    <source>
        <dbReference type="ARBA" id="ARBA00008467"/>
    </source>
</evidence>
<proteinExistence type="inferred from homology"/>
<accession>A0A1N6H1Y8</accession>
<sequence>MVNCYIDTLLHLQKMSQKIAITGMGIISSIGNNVEENFISLTTGKHGISDIEMFETRHAGSIKTGEIKLSNEELIQKLQLAEDNNVTRTALLGMIAAKEAVESAGISDINEYKTGLISSTSVGGMDITEKYFYTYEDFPEKQKYIDSHDAGNSSLAIADLLGLKGMVSTISTACSSAANAIMMGAKLIRNGVLDRVIVGGTDSLSKFTLNGFNTLMILTDSYNTPFDNDRKGLNLGEAAAFIVLESDEIVKKENKKVLAYLSGYGNANDAHHQTASSENGQGAYLAMEKALKVSSLDKENIDYINVHGTATPNNDLSEGIAMIRIFGENKVPEFSSTKAFTGHTLAAAAGIEAVYSILAMQNNIIFPNLNFKTKMEEFDLTPVTELKEKNINHVLSNSFGFGGNCSTLIFSKS</sequence>
<feature type="domain" description="Ketosynthase family 3 (KS3)" evidence="4">
    <location>
        <begin position="16"/>
        <end position="412"/>
    </location>
</feature>
<evidence type="ECO:0000313" key="6">
    <source>
        <dbReference type="Proteomes" id="UP000184782"/>
    </source>
</evidence>
<organism evidence="5 6">
    <name type="scientific">Chryseobacterium scophthalmum</name>
    <dbReference type="NCBI Taxonomy" id="59733"/>
    <lineage>
        <taxon>Bacteria</taxon>
        <taxon>Pseudomonadati</taxon>
        <taxon>Bacteroidota</taxon>
        <taxon>Flavobacteriia</taxon>
        <taxon>Flavobacteriales</taxon>
        <taxon>Weeksellaceae</taxon>
        <taxon>Chryseobacterium group</taxon>
        <taxon>Chryseobacterium</taxon>
    </lineage>
</organism>
<evidence type="ECO:0000256" key="2">
    <source>
        <dbReference type="ARBA" id="ARBA00022679"/>
    </source>
</evidence>
<dbReference type="InterPro" id="IPR018201">
    <property type="entry name" value="Ketoacyl_synth_AS"/>
</dbReference>
<protein>
    <submittedName>
        <fullName evidence="5">3-oxoacyl-[acyl-carrier-protein] synthase-1</fullName>
    </submittedName>
</protein>
<comment type="similarity">
    <text evidence="1 3">Belongs to the thiolase-like superfamily. Beta-ketoacyl-ACP synthases family.</text>
</comment>
<dbReference type="InterPro" id="IPR016039">
    <property type="entry name" value="Thiolase-like"/>
</dbReference>
<dbReference type="GO" id="GO:0005829">
    <property type="term" value="C:cytosol"/>
    <property type="evidence" value="ECO:0007669"/>
    <property type="project" value="TreeGrafter"/>
</dbReference>
<dbReference type="InterPro" id="IPR014031">
    <property type="entry name" value="Ketoacyl_synth_C"/>
</dbReference>
<dbReference type="AlphaFoldDB" id="A0A1N6H1Y8"/>
<dbReference type="PANTHER" id="PTHR11712:SF336">
    <property type="entry name" value="3-OXOACYL-[ACYL-CARRIER-PROTEIN] SYNTHASE, MITOCHONDRIAL"/>
    <property type="match status" value="1"/>
</dbReference>
<dbReference type="Proteomes" id="UP000184782">
    <property type="component" value="Unassembled WGS sequence"/>
</dbReference>
<evidence type="ECO:0000313" key="5">
    <source>
        <dbReference type="EMBL" id="SIO13766.1"/>
    </source>
</evidence>
<dbReference type="PROSITE" id="PS52004">
    <property type="entry name" value="KS3_2"/>
    <property type="match status" value="1"/>
</dbReference>
<keyword evidence="6" id="KW-1185">Reference proteome</keyword>
<gene>
    <name evidence="5" type="ORF">SAMN05421769_2128</name>
</gene>
<dbReference type="InterPro" id="IPR000794">
    <property type="entry name" value="Beta-ketoacyl_synthase"/>
</dbReference>
<dbReference type="SUPFAM" id="SSF53901">
    <property type="entry name" value="Thiolase-like"/>
    <property type="match status" value="1"/>
</dbReference>
<dbReference type="Gene3D" id="3.40.47.10">
    <property type="match status" value="1"/>
</dbReference>
<name>A0A1N6H1Y8_9FLAO</name>
<dbReference type="EMBL" id="FSRQ01000002">
    <property type="protein sequence ID" value="SIO13766.1"/>
    <property type="molecule type" value="Genomic_DNA"/>
</dbReference>
<dbReference type="InterPro" id="IPR014030">
    <property type="entry name" value="Ketoacyl_synth_N"/>
</dbReference>
<dbReference type="STRING" id="59733.SAMN05421769_2128"/>